<sequence>MTAAPLLDGVSPVDAESAIFAITLVTATVGAFVAYQAFRGYLRNASQPMLYLAVGIALLTVVPFLVTRGLRLAVTLTDAQFLLLVTAFDIAGLSAILYSLTRA</sequence>
<dbReference type="InterPro" id="IPR055943">
    <property type="entry name" value="DUF7521"/>
</dbReference>
<gene>
    <name evidence="2" type="ORF">ACFR9U_06425</name>
</gene>
<feature type="transmembrane region" description="Helical" evidence="1">
    <location>
        <begin position="50"/>
        <end position="67"/>
    </location>
</feature>
<evidence type="ECO:0000313" key="3">
    <source>
        <dbReference type="Proteomes" id="UP001597119"/>
    </source>
</evidence>
<dbReference type="RefSeq" id="WP_247379351.1">
    <property type="nucleotide sequence ID" value="NZ_JALLGV010000007.1"/>
</dbReference>
<organism evidence="2 3">
    <name type="scientific">Halorientalis brevis</name>
    <dbReference type="NCBI Taxonomy" id="1126241"/>
    <lineage>
        <taxon>Archaea</taxon>
        <taxon>Methanobacteriati</taxon>
        <taxon>Methanobacteriota</taxon>
        <taxon>Stenosarchaea group</taxon>
        <taxon>Halobacteria</taxon>
        <taxon>Halobacteriales</taxon>
        <taxon>Haloarculaceae</taxon>
        <taxon>Halorientalis</taxon>
    </lineage>
</organism>
<dbReference type="AlphaFoldDB" id="A0ABD6C8W4"/>
<evidence type="ECO:0000256" key="1">
    <source>
        <dbReference type="SAM" id="Phobius"/>
    </source>
</evidence>
<protein>
    <submittedName>
        <fullName evidence="2">Uncharacterized protein</fullName>
    </submittedName>
</protein>
<proteinExistence type="predicted"/>
<dbReference type="EMBL" id="JBHUDJ010000002">
    <property type="protein sequence ID" value="MFD1586611.1"/>
    <property type="molecule type" value="Genomic_DNA"/>
</dbReference>
<comment type="caution">
    <text evidence="2">The sequence shown here is derived from an EMBL/GenBank/DDBJ whole genome shotgun (WGS) entry which is preliminary data.</text>
</comment>
<dbReference type="Pfam" id="PF24365">
    <property type="entry name" value="DUF7521"/>
    <property type="match status" value="1"/>
</dbReference>
<keyword evidence="1" id="KW-0812">Transmembrane</keyword>
<reference evidence="2 3" key="1">
    <citation type="journal article" date="2019" name="Int. J. Syst. Evol. Microbiol.">
        <title>The Global Catalogue of Microorganisms (GCM) 10K type strain sequencing project: providing services to taxonomists for standard genome sequencing and annotation.</title>
        <authorList>
            <consortium name="The Broad Institute Genomics Platform"/>
            <consortium name="The Broad Institute Genome Sequencing Center for Infectious Disease"/>
            <person name="Wu L."/>
            <person name="Ma J."/>
        </authorList>
    </citation>
    <scope>NUCLEOTIDE SEQUENCE [LARGE SCALE GENOMIC DNA]</scope>
    <source>
        <strain evidence="2 3">CGMCC 1.12125</strain>
    </source>
</reference>
<dbReference type="Proteomes" id="UP001597119">
    <property type="component" value="Unassembled WGS sequence"/>
</dbReference>
<feature type="transmembrane region" description="Helical" evidence="1">
    <location>
        <begin position="18"/>
        <end position="38"/>
    </location>
</feature>
<keyword evidence="1" id="KW-0472">Membrane</keyword>
<evidence type="ECO:0000313" key="2">
    <source>
        <dbReference type="EMBL" id="MFD1586611.1"/>
    </source>
</evidence>
<feature type="transmembrane region" description="Helical" evidence="1">
    <location>
        <begin position="79"/>
        <end position="100"/>
    </location>
</feature>
<accession>A0ABD6C8W4</accession>
<keyword evidence="1" id="KW-1133">Transmembrane helix</keyword>
<keyword evidence="3" id="KW-1185">Reference proteome</keyword>
<name>A0ABD6C8W4_9EURY</name>